<dbReference type="AlphaFoldDB" id="B6HH72"/>
<sequence>MPLAVDVLLWCADMLKDVRRQLIGRPPVDYLGVSDTSVLPIYFHTWGFKKALQHTSHGNALRYLPTIATRQDCAFLQGTNYSLYHGSACWLVVAQNLLSEFSHDKGDPAPSRGQRKTLNGCDKSRSRRMANVVAAMYPRLHAKEITLENDTPLKVKCPGMRGKWIPGIVGYRR</sequence>
<keyword evidence="2" id="KW-1185">Reference proteome</keyword>
<name>B6HH72_PENRW</name>
<accession>B6HH72</accession>
<evidence type="ECO:0000313" key="2">
    <source>
        <dbReference type="Proteomes" id="UP000000724"/>
    </source>
</evidence>
<dbReference type="Proteomes" id="UP000000724">
    <property type="component" value="Contig Pc00c20"/>
</dbReference>
<dbReference type="EMBL" id="AM920435">
    <property type="protein sequence ID" value="CAP85994.1"/>
    <property type="molecule type" value="Genomic_DNA"/>
</dbReference>
<organism evidence="1 2">
    <name type="scientific">Penicillium rubens (strain ATCC 28089 / DSM 1075 / NRRL 1951 / Wisconsin 54-1255)</name>
    <name type="common">Penicillium chrysogenum</name>
    <dbReference type="NCBI Taxonomy" id="500485"/>
    <lineage>
        <taxon>Eukaryota</taxon>
        <taxon>Fungi</taxon>
        <taxon>Dikarya</taxon>
        <taxon>Ascomycota</taxon>
        <taxon>Pezizomycotina</taxon>
        <taxon>Eurotiomycetes</taxon>
        <taxon>Eurotiomycetidae</taxon>
        <taxon>Eurotiales</taxon>
        <taxon>Aspergillaceae</taxon>
        <taxon>Penicillium</taxon>
        <taxon>Penicillium chrysogenum species complex</taxon>
    </lineage>
</organism>
<protein>
    <submittedName>
        <fullName evidence="1">Uncharacterized protein</fullName>
    </submittedName>
</protein>
<reference evidence="1 2" key="1">
    <citation type="journal article" date="2008" name="Nat. Biotechnol.">
        <title>Genome sequencing and analysis of the filamentous fungus Penicillium chrysogenum.</title>
        <authorList>
            <person name="van den Berg M.A."/>
            <person name="Albang R."/>
            <person name="Albermann K."/>
            <person name="Badger J.H."/>
            <person name="Daran J.-M."/>
            <person name="Driessen A.J.M."/>
            <person name="Garcia-Estrada C."/>
            <person name="Fedorova N.D."/>
            <person name="Harris D.M."/>
            <person name="Heijne W.H.M."/>
            <person name="Joardar V.S."/>
            <person name="Kiel J.A.K.W."/>
            <person name="Kovalchuk A."/>
            <person name="Martin J.F."/>
            <person name="Nierman W.C."/>
            <person name="Nijland J.G."/>
            <person name="Pronk J.T."/>
            <person name="Roubos J.A."/>
            <person name="van der Klei I.J."/>
            <person name="van Peij N.N.M.E."/>
            <person name="Veenhuis M."/>
            <person name="von Doehren H."/>
            <person name="Wagner C."/>
            <person name="Wortman J.R."/>
            <person name="Bovenberg R.A.L."/>
        </authorList>
    </citation>
    <scope>NUCLEOTIDE SEQUENCE [LARGE SCALE GENOMIC DNA]</scope>
    <source>
        <strain evidence="2">ATCC 28089 / DSM 1075 / NRRL 1951 / Wisconsin 54-1255</strain>
    </source>
</reference>
<gene>
    <name evidence="1" type="ORF">Pc20g06650</name>
    <name evidence="1" type="ORF">PCH_Pc20g06650</name>
</gene>
<dbReference type="HOGENOM" id="CLU_1548115_0_0_1"/>
<dbReference type="VEuPathDB" id="FungiDB:PCH_Pc20g06650"/>
<evidence type="ECO:0000313" key="1">
    <source>
        <dbReference type="EMBL" id="CAP85994.1"/>
    </source>
</evidence>
<proteinExistence type="predicted"/>